<dbReference type="HAMAP" id="MF_00197">
    <property type="entry name" value="DAP_epimerase"/>
    <property type="match status" value="1"/>
</dbReference>
<dbReference type="AlphaFoldDB" id="A0A328PBC3"/>
<keyword evidence="6 9" id="KW-0457">Lysine biosynthesis</keyword>
<comment type="subunit">
    <text evidence="9">Homodimer.</text>
</comment>
<evidence type="ECO:0000256" key="9">
    <source>
        <dbReference type="HAMAP-Rule" id="MF_00197"/>
    </source>
</evidence>
<feature type="binding site" evidence="9">
    <location>
        <begin position="81"/>
        <end position="82"/>
    </location>
    <ligand>
        <name>substrate</name>
    </ligand>
</feature>
<dbReference type="Proteomes" id="UP000249782">
    <property type="component" value="Unassembled WGS sequence"/>
</dbReference>
<dbReference type="NCBIfam" id="TIGR00652">
    <property type="entry name" value="DapF"/>
    <property type="match status" value="1"/>
</dbReference>
<comment type="caution">
    <text evidence="9">Lacks conserved residue(s) required for the propagation of feature annotation.</text>
</comment>
<comment type="function">
    <text evidence="9">Catalyzes the stereoinversion of LL-2,6-diaminopimelate (L,L-DAP) to meso-diaminopimelate (meso-DAP), a precursor of L-lysine.</text>
</comment>
<feature type="binding site" evidence="9">
    <location>
        <position position="71"/>
    </location>
    <ligand>
        <name>substrate</name>
    </ligand>
</feature>
<dbReference type="GO" id="GO:0009089">
    <property type="term" value="P:lysine biosynthetic process via diaminopimelate"/>
    <property type="evidence" value="ECO:0007669"/>
    <property type="project" value="UniProtKB-UniRule"/>
</dbReference>
<evidence type="ECO:0000256" key="4">
    <source>
        <dbReference type="ARBA" id="ARBA00022490"/>
    </source>
</evidence>
<organism evidence="11 12">
    <name type="scientific">Methanothermobacter tenebrarum</name>
    <dbReference type="NCBI Taxonomy" id="680118"/>
    <lineage>
        <taxon>Archaea</taxon>
        <taxon>Methanobacteriati</taxon>
        <taxon>Methanobacteriota</taxon>
        <taxon>Methanomada group</taxon>
        <taxon>Methanobacteria</taxon>
        <taxon>Methanobacteriales</taxon>
        <taxon>Methanobacteriaceae</taxon>
        <taxon>Methanothermobacter</taxon>
    </lineage>
</organism>
<dbReference type="OrthoDB" id="358699at2157"/>
<keyword evidence="4 9" id="KW-0963">Cytoplasm</keyword>
<evidence type="ECO:0000256" key="6">
    <source>
        <dbReference type="ARBA" id="ARBA00023154"/>
    </source>
</evidence>
<feature type="site" description="Could be important to modulate the pK values of the two catalytic cysteine residues" evidence="9">
    <location>
        <position position="220"/>
    </location>
</feature>
<dbReference type="Gene3D" id="3.10.310.10">
    <property type="entry name" value="Diaminopimelate Epimerase, Chain A, domain 1"/>
    <property type="match status" value="2"/>
</dbReference>
<evidence type="ECO:0000256" key="5">
    <source>
        <dbReference type="ARBA" id="ARBA00022605"/>
    </source>
</evidence>
<dbReference type="FunFam" id="3.10.310.10:FF:000001">
    <property type="entry name" value="Diaminopimelate epimerase"/>
    <property type="match status" value="1"/>
</dbReference>
<name>A0A328PBC3_9EURY</name>
<feature type="binding site" evidence="9">
    <location>
        <begin position="230"/>
        <end position="231"/>
    </location>
    <ligand>
        <name>substrate</name>
    </ligand>
</feature>
<comment type="caution">
    <text evidence="11">The sequence shown here is derived from an EMBL/GenBank/DDBJ whole genome shotgun (WGS) entry which is preliminary data.</text>
</comment>
<dbReference type="InterPro" id="IPR018510">
    <property type="entry name" value="DAP_epimerase_AS"/>
</dbReference>
<comment type="similarity">
    <text evidence="2 9">Belongs to the diaminopimelate epimerase family.</text>
</comment>
<keyword evidence="7 9" id="KW-0413">Isomerase</keyword>
<sequence length="288" mass="31862">MMPRMILFSKMHALGNDYIIVDESRAECISEDEKPDFVSEVCQRRFSIGADGVIFIEPPKGEGDIRFRVFNGDGSEAEMCGNGIRCFAKFVYENAIIRKEKLKVETLAGLKIVDLNIDRGSVTSARVDMGFATFKTAEIPMKTVKDEFIEEHLEVDGQDIKLTAVNVGNPHAIIFVDDLKSVDLEGLGPLIENHPVFPERINVHFVEILNPSEVKMVTWERGVGPTLACGTGATATVIAGNRIGKLDKEVLVHLPGGELKIQTYKMDNRIGAYMEGEATLVFDGILSW</sequence>
<feature type="active site" description="Proton donor" evidence="9">
    <location>
        <position position="80"/>
    </location>
</feature>
<feature type="binding site" evidence="9">
    <location>
        <begin position="220"/>
        <end position="221"/>
    </location>
    <ligand>
        <name>substrate</name>
    </ligand>
</feature>
<dbReference type="PANTHER" id="PTHR31689:SF0">
    <property type="entry name" value="DIAMINOPIMELATE EPIMERASE"/>
    <property type="match status" value="1"/>
</dbReference>
<dbReference type="PROSITE" id="PS01326">
    <property type="entry name" value="DAP_EPIMERASE"/>
    <property type="match status" value="1"/>
</dbReference>
<feature type="binding site" evidence="9">
    <location>
        <position position="202"/>
    </location>
    <ligand>
        <name>substrate</name>
    </ligand>
</feature>
<dbReference type="InterPro" id="IPR001653">
    <property type="entry name" value="DAP_epimerase_DapF"/>
</dbReference>
<reference evidence="11 12" key="1">
    <citation type="submission" date="2018-06" db="EMBL/GenBank/DDBJ databases">
        <title>Draft genome sequence of hyperthermophilic methanogen Methanothermobacter tenebrarum sp. MCM-B 1447.</title>
        <authorList>
            <person name="Pore S.D."/>
            <person name="Dagar S."/>
            <person name="Dhakephalkar P.K."/>
        </authorList>
    </citation>
    <scope>NUCLEOTIDE SEQUENCE [LARGE SCALE GENOMIC DNA]</scope>
    <source>
        <strain evidence="11 12">MCM B 1447</strain>
    </source>
</reference>
<comment type="subcellular location">
    <subcellularLocation>
        <location evidence="9">Cytoplasm</location>
    </subcellularLocation>
</comment>
<feature type="binding site" evidence="9">
    <location>
        <position position="16"/>
    </location>
    <ligand>
        <name>substrate</name>
    </ligand>
</feature>
<proteinExistence type="inferred from homology"/>
<evidence type="ECO:0000256" key="2">
    <source>
        <dbReference type="ARBA" id="ARBA00010219"/>
    </source>
</evidence>
<evidence type="ECO:0000313" key="12">
    <source>
        <dbReference type="Proteomes" id="UP000249782"/>
    </source>
</evidence>
<evidence type="ECO:0000256" key="3">
    <source>
        <dbReference type="ARBA" id="ARBA00013080"/>
    </source>
</evidence>
<dbReference type="GO" id="GO:0005829">
    <property type="term" value="C:cytosol"/>
    <property type="evidence" value="ECO:0007669"/>
    <property type="project" value="TreeGrafter"/>
</dbReference>
<evidence type="ECO:0000256" key="1">
    <source>
        <dbReference type="ARBA" id="ARBA00005196"/>
    </source>
</evidence>
<feature type="active site" description="Proton acceptor" evidence="9">
    <location>
        <position position="229"/>
    </location>
</feature>
<keyword evidence="12" id="KW-1185">Reference proteome</keyword>
<keyword evidence="5 9" id="KW-0028">Amino-acid biosynthesis</keyword>
<feature type="binding site" evidence="9">
    <location>
        <position position="169"/>
    </location>
    <ligand>
        <name>substrate</name>
    </ligand>
</feature>
<dbReference type="UniPathway" id="UPA00034">
    <property type="reaction ID" value="UER00025"/>
</dbReference>
<gene>
    <name evidence="9" type="primary">dapF</name>
    <name evidence="11" type="ORF">DPC56_02655</name>
</gene>
<evidence type="ECO:0000313" key="11">
    <source>
        <dbReference type="EMBL" id="RAO79679.1"/>
    </source>
</evidence>
<evidence type="ECO:0000256" key="7">
    <source>
        <dbReference type="ARBA" id="ARBA00023235"/>
    </source>
</evidence>
<dbReference type="EC" id="5.1.1.7" evidence="3 9"/>
<comment type="catalytic activity">
    <reaction evidence="8 9">
        <text>(2S,6S)-2,6-diaminopimelate = meso-2,6-diaminopimelate</text>
        <dbReference type="Rhea" id="RHEA:15393"/>
        <dbReference type="ChEBI" id="CHEBI:57609"/>
        <dbReference type="ChEBI" id="CHEBI:57791"/>
        <dbReference type="EC" id="5.1.1.7"/>
    </reaction>
</comment>
<dbReference type="Pfam" id="PF01678">
    <property type="entry name" value="DAP_epimerase"/>
    <property type="match status" value="2"/>
</dbReference>
<feature type="active site" evidence="10">
    <location>
        <position position="80"/>
    </location>
</feature>
<evidence type="ECO:0000256" key="10">
    <source>
        <dbReference type="PROSITE-ProRule" id="PRU10125"/>
    </source>
</evidence>
<dbReference type="EMBL" id="QLOE01000002">
    <property type="protein sequence ID" value="RAO79679.1"/>
    <property type="molecule type" value="Genomic_DNA"/>
</dbReference>
<protein>
    <recommendedName>
        <fullName evidence="3 9">Diaminopimelate epimerase</fullName>
        <shortName evidence="9">DAP epimerase</shortName>
        <ecNumber evidence="3 9">5.1.1.7</ecNumber>
    </recommendedName>
    <alternativeName>
        <fullName evidence="9">PLP-independent amino acid racemase</fullName>
    </alternativeName>
</protein>
<dbReference type="PANTHER" id="PTHR31689">
    <property type="entry name" value="DIAMINOPIMELATE EPIMERASE, CHLOROPLASTIC"/>
    <property type="match status" value="1"/>
</dbReference>
<accession>A0A328PBC3</accession>
<dbReference type="SUPFAM" id="SSF54506">
    <property type="entry name" value="Diaminopimelate epimerase-like"/>
    <property type="match status" value="2"/>
</dbReference>
<dbReference type="GO" id="GO:0008837">
    <property type="term" value="F:diaminopimelate epimerase activity"/>
    <property type="evidence" value="ECO:0007669"/>
    <property type="project" value="UniProtKB-UniRule"/>
</dbReference>
<feature type="site" description="Could be important to modulate the pK values of the two catalytic cysteine residues" evidence="9">
    <location>
        <position position="171"/>
    </location>
</feature>
<evidence type="ECO:0000256" key="8">
    <source>
        <dbReference type="ARBA" id="ARBA00051712"/>
    </source>
</evidence>
<comment type="pathway">
    <text evidence="1 9">Amino-acid biosynthesis; L-lysine biosynthesis via DAP pathway; DL-2,6-diaminopimelate from LL-2,6-diaminopimelate: step 1/1.</text>
</comment>